<dbReference type="SUPFAM" id="SSF101478">
    <property type="entry name" value="ADP-ribosylglycohydrolase"/>
    <property type="match status" value="1"/>
</dbReference>
<evidence type="ECO:0000256" key="3">
    <source>
        <dbReference type="PIRSR" id="PIRSR605502-1"/>
    </source>
</evidence>
<gene>
    <name evidence="4" type="ORF">Enr13x_51500</name>
</gene>
<feature type="binding site" evidence="3">
    <location>
        <position position="62"/>
    </location>
    <ligand>
        <name>Mg(2+)</name>
        <dbReference type="ChEBI" id="CHEBI:18420"/>
        <label>1</label>
    </ligand>
</feature>
<dbReference type="InterPro" id="IPR050792">
    <property type="entry name" value="ADP-ribosylglycohydrolase"/>
</dbReference>
<proteinExistence type="inferred from homology"/>
<dbReference type="GO" id="GO:0016787">
    <property type="term" value="F:hydrolase activity"/>
    <property type="evidence" value="ECO:0007669"/>
    <property type="project" value="UniProtKB-KW"/>
</dbReference>
<evidence type="ECO:0000256" key="1">
    <source>
        <dbReference type="ARBA" id="ARBA00010702"/>
    </source>
</evidence>
<feature type="binding site" evidence="3">
    <location>
        <position position="278"/>
    </location>
    <ligand>
        <name>Mg(2+)</name>
        <dbReference type="ChEBI" id="CHEBI:18420"/>
        <label>1</label>
    </ligand>
</feature>
<accession>A0A518HWY5</accession>
<keyword evidence="3" id="KW-0460">Magnesium</keyword>
<keyword evidence="2 4" id="KW-0378">Hydrolase</keyword>
<evidence type="ECO:0000256" key="2">
    <source>
        <dbReference type="ARBA" id="ARBA00022801"/>
    </source>
</evidence>
<comment type="cofactor">
    <cofactor evidence="3">
        <name>Mg(2+)</name>
        <dbReference type="ChEBI" id="CHEBI:18420"/>
    </cofactor>
    <text evidence="3">Binds 2 magnesium ions per subunit.</text>
</comment>
<feature type="binding site" evidence="3">
    <location>
        <position position="61"/>
    </location>
    <ligand>
        <name>Mg(2+)</name>
        <dbReference type="ChEBI" id="CHEBI:18420"/>
        <label>1</label>
    </ligand>
</feature>
<feature type="binding site" evidence="3">
    <location>
        <position position="280"/>
    </location>
    <ligand>
        <name>Mg(2+)</name>
        <dbReference type="ChEBI" id="CHEBI:18420"/>
        <label>1</label>
    </ligand>
</feature>
<keyword evidence="5" id="KW-1185">Reference proteome</keyword>
<reference evidence="4 5" key="1">
    <citation type="submission" date="2019-03" db="EMBL/GenBank/DDBJ databases">
        <title>Deep-cultivation of Planctomycetes and their phenomic and genomic characterization uncovers novel biology.</title>
        <authorList>
            <person name="Wiegand S."/>
            <person name="Jogler M."/>
            <person name="Boedeker C."/>
            <person name="Pinto D."/>
            <person name="Vollmers J."/>
            <person name="Rivas-Marin E."/>
            <person name="Kohn T."/>
            <person name="Peeters S.H."/>
            <person name="Heuer A."/>
            <person name="Rast P."/>
            <person name="Oberbeckmann S."/>
            <person name="Bunk B."/>
            <person name="Jeske O."/>
            <person name="Meyerdierks A."/>
            <person name="Storesund J.E."/>
            <person name="Kallscheuer N."/>
            <person name="Luecker S."/>
            <person name="Lage O.M."/>
            <person name="Pohl T."/>
            <person name="Merkel B.J."/>
            <person name="Hornburger P."/>
            <person name="Mueller R.-W."/>
            <person name="Bruemmer F."/>
            <person name="Labrenz M."/>
            <person name="Spormann A.M."/>
            <person name="Op den Camp H."/>
            <person name="Overmann J."/>
            <person name="Amann R."/>
            <person name="Jetten M.S.M."/>
            <person name="Mascher T."/>
            <person name="Medema M.H."/>
            <person name="Devos D.P."/>
            <person name="Kaster A.-K."/>
            <person name="Ovreas L."/>
            <person name="Rohde M."/>
            <person name="Galperin M.Y."/>
            <person name="Jogler C."/>
        </authorList>
    </citation>
    <scope>NUCLEOTIDE SEQUENCE [LARGE SCALE GENOMIC DNA]</scope>
    <source>
        <strain evidence="4 5">Enr13</strain>
    </source>
</reference>
<feature type="binding site" evidence="3">
    <location>
        <position position="281"/>
    </location>
    <ligand>
        <name>Mg(2+)</name>
        <dbReference type="ChEBI" id="CHEBI:18420"/>
        <label>1</label>
    </ligand>
</feature>
<evidence type="ECO:0000313" key="5">
    <source>
        <dbReference type="Proteomes" id="UP000319004"/>
    </source>
</evidence>
<organism evidence="4 5">
    <name type="scientific">Stieleria neptunia</name>
    <dbReference type="NCBI Taxonomy" id="2527979"/>
    <lineage>
        <taxon>Bacteria</taxon>
        <taxon>Pseudomonadati</taxon>
        <taxon>Planctomycetota</taxon>
        <taxon>Planctomycetia</taxon>
        <taxon>Pirellulales</taxon>
        <taxon>Pirellulaceae</taxon>
        <taxon>Stieleria</taxon>
    </lineage>
</organism>
<dbReference type="PANTHER" id="PTHR16222:SF24">
    <property type="entry name" value="ADP-RIBOSYLHYDROLASE ARH3"/>
    <property type="match status" value="1"/>
</dbReference>
<dbReference type="InterPro" id="IPR005502">
    <property type="entry name" value="Ribosyl_crysJ1"/>
</dbReference>
<dbReference type="EMBL" id="CP037423">
    <property type="protein sequence ID" value="QDV45274.1"/>
    <property type="molecule type" value="Genomic_DNA"/>
</dbReference>
<sequence>MRRPHKIHFSGCVIGQCLGDALGVLREGWPREDCEVYVAGPLRSWLQGQLDENAWSGQYTDDSQLARELIQSFVDCGEFNPADYAKRIDAIFVEDRIVGRGMTPHHAAMRLAADLSWDEAGTPAPAAGNGSAMRAGPIGLMFGDVRHVVQAAYNQGRITHQDPRASAGAVAIAIAVHLALRSKTIDPPAFVSQLAEFTATVDEGFAQSLRQLSGFLELSMNEAVDRIAVLGLEPGAKSDWNRISPFVIPSVIWSLYAFLNSPDDYAAAISTAIRVGGDVDTTAAMTIKPRRVIDGLNAQLASLIM</sequence>
<dbReference type="Pfam" id="PF03747">
    <property type="entry name" value="ADP_ribosyl_GH"/>
    <property type="match status" value="1"/>
</dbReference>
<comment type="similarity">
    <text evidence="1">Belongs to the ADP-ribosylglycohydrolase family.</text>
</comment>
<dbReference type="InterPro" id="IPR036705">
    <property type="entry name" value="Ribosyl_crysJ1_sf"/>
</dbReference>
<dbReference type="Proteomes" id="UP000319004">
    <property type="component" value="Chromosome"/>
</dbReference>
<dbReference type="AlphaFoldDB" id="A0A518HWY5"/>
<dbReference type="PANTHER" id="PTHR16222">
    <property type="entry name" value="ADP-RIBOSYLGLYCOHYDROLASE"/>
    <property type="match status" value="1"/>
</dbReference>
<keyword evidence="3" id="KW-0479">Metal-binding</keyword>
<dbReference type="KEGG" id="snep:Enr13x_51500"/>
<dbReference type="GO" id="GO:0046872">
    <property type="term" value="F:metal ion binding"/>
    <property type="evidence" value="ECO:0007669"/>
    <property type="project" value="UniProtKB-KW"/>
</dbReference>
<dbReference type="RefSeq" id="WP_197455325.1">
    <property type="nucleotide sequence ID" value="NZ_CP037423.1"/>
</dbReference>
<feature type="binding site" evidence="3">
    <location>
        <position position="60"/>
    </location>
    <ligand>
        <name>Mg(2+)</name>
        <dbReference type="ChEBI" id="CHEBI:18420"/>
        <label>1</label>
    </ligand>
</feature>
<name>A0A518HWY5_9BACT</name>
<protein>
    <submittedName>
        <fullName evidence="4">ADP-ribosylglycohydrolase</fullName>
    </submittedName>
</protein>
<evidence type="ECO:0000313" key="4">
    <source>
        <dbReference type="EMBL" id="QDV45274.1"/>
    </source>
</evidence>
<dbReference type="Gene3D" id="1.10.4080.10">
    <property type="entry name" value="ADP-ribosylation/Crystallin J1"/>
    <property type="match status" value="1"/>
</dbReference>